<dbReference type="PANTHER" id="PTHR43020:SF2">
    <property type="entry name" value="MITOCHONDRIAL TRNA METHYLTHIOTRANSFERASE CDK5RAP1"/>
    <property type="match status" value="1"/>
</dbReference>
<accession>A0A814SV01</accession>
<dbReference type="InterPro" id="IPR013848">
    <property type="entry name" value="Methylthiotransferase_N"/>
</dbReference>
<comment type="caution">
    <text evidence="8">The sequence shown here is derived from an EMBL/GenBank/DDBJ whole genome shotgun (WGS) entry which is preliminary data.</text>
</comment>
<keyword evidence="3" id="KW-0479">Metal-binding</keyword>
<evidence type="ECO:0000256" key="1">
    <source>
        <dbReference type="ARBA" id="ARBA00022485"/>
    </source>
</evidence>
<evidence type="ECO:0000259" key="6">
    <source>
        <dbReference type="PROSITE" id="PS51449"/>
    </source>
</evidence>
<dbReference type="AlphaFoldDB" id="A0A814SV01"/>
<gene>
    <name evidence="8" type="ORF">GPM918_LOCUS21198</name>
    <name evidence="7" type="ORF">OVA965_LOCUS9371</name>
    <name evidence="10" type="ORF">SRO942_LOCUS21195</name>
    <name evidence="9" type="ORF">TMI583_LOCUS9367</name>
</gene>
<dbReference type="OrthoDB" id="190098at2759"/>
<dbReference type="PANTHER" id="PTHR43020">
    <property type="entry name" value="CDK5 REGULATORY SUBUNIT-ASSOCIATED PROTEIN 1"/>
    <property type="match status" value="1"/>
</dbReference>
<proteinExistence type="predicted"/>
<dbReference type="GO" id="GO:0005829">
    <property type="term" value="C:cytosol"/>
    <property type="evidence" value="ECO:0007669"/>
    <property type="project" value="TreeGrafter"/>
</dbReference>
<dbReference type="EMBL" id="CAJNOQ010006906">
    <property type="protein sequence ID" value="CAF1151381.1"/>
    <property type="molecule type" value="Genomic_DNA"/>
</dbReference>
<dbReference type="GO" id="GO:0005739">
    <property type="term" value="C:mitochondrion"/>
    <property type="evidence" value="ECO:0007669"/>
    <property type="project" value="TreeGrafter"/>
</dbReference>
<dbReference type="EMBL" id="CAJOBA010003307">
    <property type="protein sequence ID" value="CAF3677464.1"/>
    <property type="molecule type" value="Genomic_DNA"/>
</dbReference>
<dbReference type="FunFam" id="3.40.50.12160:FF:000003">
    <property type="entry name" value="CDK5 regulatory subunit-associated protein 1"/>
    <property type="match status" value="1"/>
</dbReference>
<evidence type="ECO:0000313" key="7">
    <source>
        <dbReference type="EMBL" id="CAF0895973.1"/>
    </source>
</evidence>
<sequence>MITRHLLPLFRRCYSTVSTQTAPSYAAWREKLLTGPSLKTFIENNGSEYSDRIIEQTLPPYLLQDEEQVKQKRRVYFEVYGCQMNENDTDIAYTFLAQHGGYERVSNEHDADVVLLMTCSIREEAEQKIWKKLKALSAVKRNRINEQLQVGILGCMAERLKEKLIEKEKIVDVVCGPDAYRDLPRLLDQSLETDGRKGVNVLLSLDETYVDVIR</sequence>
<dbReference type="PROSITE" id="PS51449">
    <property type="entry name" value="MTTASE_N"/>
    <property type="match status" value="1"/>
</dbReference>
<dbReference type="Proteomes" id="UP000682733">
    <property type="component" value="Unassembled WGS sequence"/>
</dbReference>
<keyword evidence="4" id="KW-0408">Iron</keyword>
<evidence type="ECO:0000313" key="9">
    <source>
        <dbReference type="EMBL" id="CAF3677464.1"/>
    </source>
</evidence>
<dbReference type="InterPro" id="IPR038135">
    <property type="entry name" value="Methylthiotransferase_N_sf"/>
</dbReference>
<keyword evidence="1" id="KW-0004">4Fe-4S</keyword>
<dbReference type="Proteomes" id="UP000677228">
    <property type="component" value="Unassembled WGS sequence"/>
</dbReference>
<evidence type="ECO:0000256" key="4">
    <source>
        <dbReference type="ARBA" id="ARBA00023004"/>
    </source>
</evidence>
<dbReference type="EMBL" id="CAJOBC010006906">
    <property type="protein sequence ID" value="CAF3914881.1"/>
    <property type="molecule type" value="Genomic_DNA"/>
</dbReference>
<dbReference type="Pfam" id="PF00919">
    <property type="entry name" value="UPF0004"/>
    <property type="match status" value="1"/>
</dbReference>
<dbReference type="Gene3D" id="3.40.50.12160">
    <property type="entry name" value="Methylthiotransferase, N-terminal domain"/>
    <property type="match status" value="1"/>
</dbReference>
<protein>
    <recommendedName>
        <fullName evidence="6">MTTase N-terminal domain-containing protein</fullName>
    </recommendedName>
</protein>
<keyword evidence="5" id="KW-0411">Iron-sulfur</keyword>
<keyword evidence="11" id="KW-1185">Reference proteome</keyword>
<dbReference type="Proteomes" id="UP000663829">
    <property type="component" value="Unassembled WGS sequence"/>
</dbReference>
<reference evidence="8" key="1">
    <citation type="submission" date="2021-02" db="EMBL/GenBank/DDBJ databases">
        <authorList>
            <person name="Nowell W R."/>
        </authorList>
    </citation>
    <scope>NUCLEOTIDE SEQUENCE</scope>
</reference>
<evidence type="ECO:0000256" key="3">
    <source>
        <dbReference type="ARBA" id="ARBA00022723"/>
    </source>
</evidence>
<organism evidence="8 11">
    <name type="scientific">Didymodactylos carnosus</name>
    <dbReference type="NCBI Taxonomy" id="1234261"/>
    <lineage>
        <taxon>Eukaryota</taxon>
        <taxon>Metazoa</taxon>
        <taxon>Spiralia</taxon>
        <taxon>Gnathifera</taxon>
        <taxon>Rotifera</taxon>
        <taxon>Eurotatoria</taxon>
        <taxon>Bdelloidea</taxon>
        <taxon>Philodinida</taxon>
        <taxon>Philodinidae</taxon>
        <taxon>Didymodactylos</taxon>
    </lineage>
</organism>
<dbReference type="EMBL" id="CAJNOK010003306">
    <property type="protein sequence ID" value="CAF0895973.1"/>
    <property type="molecule type" value="Genomic_DNA"/>
</dbReference>
<evidence type="ECO:0000256" key="2">
    <source>
        <dbReference type="ARBA" id="ARBA00022691"/>
    </source>
</evidence>
<keyword evidence="2" id="KW-0949">S-adenosyl-L-methionine</keyword>
<dbReference type="Proteomes" id="UP000681722">
    <property type="component" value="Unassembled WGS sequence"/>
</dbReference>
<dbReference type="GO" id="GO:0035597">
    <property type="term" value="F:tRNA-2-methylthio-N(6)-dimethylallyladenosine(37) synthase activity"/>
    <property type="evidence" value="ECO:0007669"/>
    <property type="project" value="TreeGrafter"/>
</dbReference>
<evidence type="ECO:0000313" key="8">
    <source>
        <dbReference type="EMBL" id="CAF1151381.1"/>
    </source>
</evidence>
<feature type="domain" description="MTTase N-terminal" evidence="6">
    <location>
        <begin position="73"/>
        <end position="192"/>
    </location>
</feature>
<name>A0A814SV01_9BILA</name>
<dbReference type="GO" id="GO:0046872">
    <property type="term" value="F:metal ion binding"/>
    <property type="evidence" value="ECO:0007669"/>
    <property type="project" value="UniProtKB-KW"/>
</dbReference>
<evidence type="ECO:0000313" key="11">
    <source>
        <dbReference type="Proteomes" id="UP000663829"/>
    </source>
</evidence>
<evidence type="ECO:0000313" key="10">
    <source>
        <dbReference type="EMBL" id="CAF3914881.1"/>
    </source>
</evidence>
<evidence type="ECO:0000256" key="5">
    <source>
        <dbReference type="ARBA" id="ARBA00023014"/>
    </source>
</evidence>
<dbReference type="GO" id="GO:0051539">
    <property type="term" value="F:4 iron, 4 sulfur cluster binding"/>
    <property type="evidence" value="ECO:0007669"/>
    <property type="project" value="UniProtKB-KW"/>
</dbReference>